<reference evidence="3" key="1">
    <citation type="submission" date="2023-07" db="EMBL/GenBank/DDBJ databases">
        <title>Thauera sp. CAU 1555 isolated from sand of Yaerae Beach.</title>
        <authorList>
            <person name="Kim W."/>
        </authorList>
    </citation>
    <scope>NUCLEOTIDE SEQUENCE [LARGE SCALE GENOMIC DNA]</scope>
    <source>
        <strain evidence="3">CAU 1555</strain>
    </source>
</reference>
<dbReference type="EMBL" id="JACYTO010000001">
    <property type="protein sequence ID" value="MBD8502404.1"/>
    <property type="molecule type" value="Genomic_DNA"/>
</dbReference>
<keyword evidence="1" id="KW-0472">Membrane</keyword>
<dbReference type="RefSeq" id="WP_187717188.1">
    <property type="nucleotide sequence ID" value="NZ_JACTAH010000001.1"/>
</dbReference>
<evidence type="ECO:0000313" key="2">
    <source>
        <dbReference type="EMBL" id="MBD8502404.1"/>
    </source>
</evidence>
<feature type="transmembrane region" description="Helical" evidence="1">
    <location>
        <begin position="250"/>
        <end position="271"/>
    </location>
</feature>
<feature type="transmembrane region" description="Helical" evidence="1">
    <location>
        <begin position="151"/>
        <end position="173"/>
    </location>
</feature>
<feature type="transmembrane region" description="Helical" evidence="1">
    <location>
        <begin position="193"/>
        <end position="213"/>
    </location>
</feature>
<feature type="transmembrane region" description="Helical" evidence="1">
    <location>
        <begin position="363"/>
        <end position="380"/>
    </location>
</feature>
<feature type="transmembrane region" description="Helical" evidence="1">
    <location>
        <begin position="386"/>
        <end position="407"/>
    </location>
</feature>
<name>A0ABR9B7T2_9RHOO</name>
<evidence type="ECO:0008006" key="4">
    <source>
        <dbReference type="Google" id="ProtNLM"/>
    </source>
</evidence>
<feature type="transmembrane region" description="Helical" evidence="1">
    <location>
        <begin position="225"/>
        <end position="244"/>
    </location>
</feature>
<protein>
    <recommendedName>
        <fullName evidence="4">Transmembrane protein</fullName>
    </recommendedName>
</protein>
<feature type="transmembrane region" description="Helical" evidence="1">
    <location>
        <begin position="20"/>
        <end position="39"/>
    </location>
</feature>
<evidence type="ECO:0000256" key="1">
    <source>
        <dbReference type="SAM" id="Phobius"/>
    </source>
</evidence>
<feature type="transmembrane region" description="Helical" evidence="1">
    <location>
        <begin position="115"/>
        <end position="139"/>
    </location>
</feature>
<feature type="transmembrane region" description="Helical" evidence="1">
    <location>
        <begin position="283"/>
        <end position="306"/>
    </location>
</feature>
<evidence type="ECO:0000313" key="3">
    <source>
        <dbReference type="Proteomes" id="UP000603602"/>
    </source>
</evidence>
<proteinExistence type="predicted"/>
<gene>
    <name evidence="2" type="ORF">IFO67_05870</name>
</gene>
<organism evidence="2 3">
    <name type="scientific">Thauera sedimentorum</name>
    <dbReference type="NCBI Taxonomy" id="2767595"/>
    <lineage>
        <taxon>Bacteria</taxon>
        <taxon>Pseudomonadati</taxon>
        <taxon>Pseudomonadota</taxon>
        <taxon>Betaproteobacteria</taxon>
        <taxon>Rhodocyclales</taxon>
        <taxon>Zoogloeaceae</taxon>
        <taxon>Thauera</taxon>
    </lineage>
</organism>
<feature type="transmembrane region" description="Helical" evidence="1">
    <location>
        <begin position="318"/>
        <end position="342"/>
    </location>
</feature>
<keyword evidence="1" id="KW-1133">Transmembrane helix</keyword>
<comment type="caution">
    <text evidence="2">The sequence shown here is derived from an EMBL/GenBank/DDBJ whole genome shotgun (WGS) entry which is preliminary data.</text>
</comment>
<dbReference type="Proteomes" id="UP000603602">
    <property type="component" value="Unassembled WGS sequence"/>
</dbReference>
<keyword evidence="3" id="KW-1185">Reference proteome</keyword>
<keyword evidence="1" id="KW-0812">Transmembrane</keyword>
<sequence length="421" mass="44253">MSAGQRSLSYEATPPFHVPLSFFLTAALFGLAAGVYLLLQPEALASRWTPGALALTHLITAGFMLLVMLGALMQILPVVAGACLPAIRPLSAGVHALVSSGAIALAWGLGAGKPALMQAGGVLLGLGVLLFLGAAAIGLRRSAATQNTARDLRIALIGLAVTAVLGILLVLALSRGLSLPLLQLTNLHVGWGWLGWGGVLMAATSWVVVPMFQITPNYPGWLTRIWAPLVLAVLAGWSVLTLARKAGAPALTLDVLAVLAMCFALATLLLMRRTRRPHPDASFRTLQLSMACVLAGAACAMLASWLDHDAWPLAAGILVLHGGFVSAISAMLYKIVPFLAWLHLTQAKVKAPNMKKLLPDVPVRRQLMLHAATLPALLLATSGNAWAGRLAGAMLVAEFAWLMANLLGTAARWRRTMLGHA</sequence>
<accession>A0ABR9B7T2</accession>
<feature type="transmembrane region" description="Helical" evidence="1">
    <location>
        <begin position="90"/>
        <end position="109"/>
    </location>
</feature>
<feature type="transmembrane region" description="Helical" evidence="1">
    <location>
        <begin position="59"/>
        <end position="83"/>
    </location>
</feature>